<evidence type="ECO:0000256" key="8">
    <source>
        <dbReference type="ARBA" id="ARBA00022946"/>
    </source>
</evidence>
<dbReference type="SUPFAM" id="SSF55931">
    <property type="entry name" value="Glutamine synthetase/guanido kinase"/>
    <property type="match status" value="1"/>
</dbReference>
<evidence type="ECO:0000313" key="12">
    <source>
        <dbReference type="Proteomes" id="UP000182373"/>
    </source>
</evidence>
<keyword evidence="4 10" id="KW-0436">Ligase</keyword>
<dbReference type="InterPro" id="IPR035434">
    <property type="entry name" value="GCL_bact_plant"/>
</dbReference>
<evidence type="ECO:0000256" key="4">
    <source>
        <dbReference type="ARBA" id="ARBA00022598"/>
    </source>
</evidence>
<comment type="similarity">
    <text evidence="2">Belongs to the carboxylate-amine ligase family. Glutamate--cysteine ligase type 2 subfamily.</text>
</comment>
<evidence type="ECO:0000256" key="3">
    <source>
        <dbReference type="ARBA" id="ARBA00011153"/>
    </source>
</evidence>
<dbReference type="Pfam" id="PF04107">
    <property type="entry name" value="GCS2"/>
    <property type="match status" value="1"/>
</dbReference>
<keyword evidence="8" id="KW-0809">Transit peptide</keyword>
<evidence type="ECO:0000256" key="9">
    <source>
        <dbReference type="ARBA" id="ARBA00023157"/>
    </source>
</evidence>
<evidence type="ECO:0000313" key="11">
    <source>
        <dbReference type="EMBL" id="APH55511.1"/>
    </source>
</evidence>
<dbReference type="EMBL" id="CP018191">
    <property type="protein sequence ID" value="APH55511.1"/>
    <property type="molecule type" value="Genomic_DNA"/>
</dbReference>
<dbReference type="NCBIfam" id="TIGR01436">
    <property type="entry name" value="glu_cys_lig_pln"/>
    <property type="match status" value="1"/>
</dbReference>
<dbReference type="AlphaFoldDB" id="A0AAC9KBR7"/>
<comment type="similarity">
    <text evidence="10">Belongs to the glutamate--cysteine ligase type 2 family. EgtA subfamily.</text>
</comment>
<name>A0AAC9KBR7_9PROT</name>
<dbReference type="PANTHER" id="PTHR34378">
    <property type="entry name" value="GLUTAMATE--CYSTEINE LIGASE, CHLOROPLASTIC"/>
    <property type="match status" value="1"/>
</dbReference>
<gene>
    <name evidence="11" type="ORF">GbCGDNIH9_2187</name>
</gene>
<dbReference type="PIRSF" id="PIRSF017901">
    <property type="entry name" value="GCL"/>
    <property type="match status" value="1"/>
</dbReference>
<reference evidence="12" key="1">
    <citation type="submission" date="2016-11" db="EMBL/GenBank/DDBJ databases">
        <title>Comparative genomic and phenotypic analysis of Granulibacter bethesdensis clinical isolates from patients with chronic granulomatous disease.</title>
        <authorList>
            <person name="Zarember K.A."/>
            <person name="Porcella S.F."/>
            <person name="Chu J."/>
            <person name="Ding L."/>
            <person name="Dahlstrom E."/>
            <person name="Barbian K."/>
            <person name="Martens C."/>
            <person name="Sykora L."/>
            <person name="Kramer S."/>
            <person name="Pettinato A.M."/>
            <person name="Hong H."/>
            <person name="Wald G."/>
            <person name="Berg L.J."/>
            <person name="Rogge L.S."/>
            <person name="Greenberg D.E."/>
            <person name="Falcone E.L."/>
            <person name="Neves J.F."/>
            <person name="Simoes M.J."/>
            <person name="Casal M."/>
            <person name="Rodriguez-Lopez F.C."/>
            <person name="Zelazny A."/>
            <person name="Gallin J.I."/>
            <person name="Holland S.M."/>
        </authorList>
    </citation>
    <scope>NUCLEOTIDE SEQUENCE [LARGE SCALE GENOMIC DNA]</scope>
    <source>
        <strain evidence="12">NIH9.1</strain>
    </source>
</reference>
<proteinExistence type="inferred from homology"/>
<dbReference type="InterPro" id="IPR006336">
    <property type="entry name" value="GCS2"/>
</dbReference>
<keyword evidence="5" id="KW-0317">Glutathione biosynthesis</keyword>
<dbReference type="GO" id="GO:0005524">
    <property type="term" value="F:ATP binding"/>
    <property type="evidence" value="ECO:0007669"/>
    <property type="project" value="UniProtKB-UniRule"/>
</dbReference>
<comment type="subunit">
    <text evidence="3">Homodimer or monomer when oxidized or reduced, respectively.</text>
</comment>
<evidence type="ECO:0000256" key="2">
    <source>
        <dbReference type="ARBA" id="ARBA00010253"/>
    </source>
</evidence>
<dbReference type="RefSeq" id="WP_072573265.1">
    <property type="nucleotide sequence ID" value="NZ_CP018191.1"/>
</dbReference>
<evidence type="ECO:0000256" key="5">
    <source>
        <dbReference type="ARBA" id="ARBA00022684"/>
    </source>
</evidence>
<dbReference type="Proteomes" id="UP000182373">
    <property type="component" value="Chromosome"/>
</dbReference>
<comment type="catalytic activity">
    <reaction evidence="10">
        <text>L-cysteine + L-glutamate + ATP = gamma-L-glutamyl-L-cysteine + ADP + phosphate + H(+)</text>
        <dbReference type="Rhea" id="RHEA:13285"/>
        <dbReference type="ChEBI" id="CHEBI:15378"/>
        <dbReference type="ChEBI" id="CHEBI:29985"/>
        <dbReference type="ChEBI" id="CHEBI:30616"/>
        <dbReference type="ChEBI" id="CHEBI:35235"/>
        <dbReference type="ChEBI" id="CHEBI:43474"/>
        <dbReference type="ChEBI" id="CHEBI:58173"/>
        <dbReference type="ChEBI" id="CHEBI:456216"/>
        <dbReference type="EC" id="6.3.2.2"/>
    </reaction>
</comment>
<keyword evidence="7 10" id="KW-0067">ATP-binding</keyword>
<keyword evidence="6 10" id="KW-0547">Nucleotide-binding</keyword>
<dbReference type="Gene3D" id="3.30.590.20">
    <property type="match status" value="1"/>
</dbReference>
<dbReference type="GO" id="GO:0004357">
    <property type="term" value="F:glutamate-cysteine ligase activity"/>
    <property type="evidence" value="ECO:0007669"/>
    <property type="project" value="UniProtKB-UniRule"/>
</dbReference>
<dbReference type="InterPro" id="IPR014746">
    <property type="entry name" value="Gln_synth/guanido_kin_cat_dom"/>
</dbReference>
<sequence>MSNPGDADITPATTTRQLADYLASGCRERSDWRIGTEHEKFGFSLTDLAAPPYDGPAGISALLEGLHAVKAAEGWAPILDRGHAIGLKGPASSLGASLSLEPGGQFELSGGALTNLHQTRQEFQIHFAELHRVAAPLGLGFAPLGFQPLHSRAAMPWMPKGRYEIMRAYMPKVGTLGLDMMLRTCTVQVNLDTQSEADMVRKFRVALAFQPVATALFANSPFTEGKPNGYLSYRAHIWTDTDPDRTGLPGIVFEDGFGFERWTEWLLDVPMYFVHRPGEGYGGYVDVAGASFRDFMAGRLPGREGECPTIGDFADHTTTAFPEVRLKRFLEMRGADAGSMAMMLAQSALWVGLLYDDAALEAATALMNRHGWQSLVGLRSEVARQAVNTPFAGGTVRDLARDLVAIAADGLRARGQEEEVYLDPLRDIVEGGAPTQAEHWLNRYQSVWAGDVSRIFNEAQVA</sequence>
<dbReference type="EC" id="6.3.2.2" evidence="10"/>
<evidence type="ECO:0000256" key="6">
    <source>
        <dbReference type="ARBA" id="ARBA00022741"/>
    </source>
</evidence>
<accession>A0AAC9KBR7</accession>
<dbReference type="InterPro" id="IPR011556">
    <property type="entry name" value="Glut_cys_lig_pln_type"/>
</dbReference>
<dbReference type="GO" id="GO:0006750">
    <property type="term" value="P:glutathione biosynthetic process"/>
    <property type="evidence" value="ECO:0007669"/>
    <property type="project" value="UniProtKB-UniRule"/>
</dbReference>
<comment type="pathway">
    <text evidence="1">Sulfur metabolism; glutathione biosynthesis; glutathione from L-cysteine and L-glutamate: step 1/2.</text>
</comment>
<dbReference type="PANTHER" id="PTHR34378:SF1">
    <property type="entry name" value="GLUTAMATE--CYSTEINE LIGASE, CHLOROPLASTIC"/>
    <property type="match status" value="1"/>
</dbReference>
<keyword evidence="9" id="KW-1015">Disulfide bond</keyword>
<evidence type="ECO:0000256" key="7">
    <source>
        <dbReference type="ARBA" id="ARBA00022840"/>
    </source>
</evidence>
<organism evidence="11 12">
    <name type="scientific">Granulibacter bethesdensis</name>
    <dbReference type="NCBI Taxonomy" id="364410"/>
    <lineage>
        <taxon>Bacteria</taxon>
        <taxon>Pseudomonadati</taxon>
        <taxon>Pseudomonadota</taxon>
        <taxon>Alphaproteobacteria</taxon>
        <taxon>Acetobacterales</taxon>
        <taxon>Acetobacteraceae</taxon>
        <taxon>Granulibacter</taxon>
    </lineage>
</organism>
<comment type="function">
    <text evidence="10">Catalyzes the synthesis of gamma-glutamylcysteine (gamma-GC).</text>
</comment>
<evidence type="ECO:0000256" key="1">
    <source>
        <dbReference type="ARBA" id="ARBA00005006"/>
    </source>
</evidence>
<protein>
    <recommendedName>
        <fullName evidence="10">Glutamate--cysteine ligase</fullName>
        <ecNumber evidence="10">6.3.2.2</ecNumber>
    </recommendedName>
</protein>
<evidence type="ECO:0000256" key="10">
    <source>
        <dbReference type="PIRNR" id="PIRNR017901"/>
    </source>
</evidence>